<evidence type="ECO:0000313" key="3">
    <source>
        <dbReference type="EMBL" id="KOC68394.1"/>
    </source>
</evidence>
<keyword evidence="2" id="KW-0732">Signal</keyword>
<gene>
    <name evidence="3" type="ORF">WH47_03552</name>
</gene>
<reference evidence="3 4" key="1">
    <citation type="submission" date="2015-07" db="EMBL/GenBank/DDBJ databases">
        <title>The genome of Habropoda laboriosa.</title>
        <authorList>
            <person name="Pan H."/>
            <person name="Kapheim K."/>
        </authorList>
    </citation>
    <scope>NUCLEOTIDE SEQUENCE [LARGE SCALE GENOMIC DNA]</scope>
    <source>
        <strain evidence="3">0110345459</strain>
    </source>
</reference>
<accession>A0A0L7RC31</accession>
<proteinExistence type="predicted"/>
<feature type="chain" id="PRO_5013266383" evidence="2">
    <location>
        <begin position="16"/>
        <end position="319"/>
    </location>
</feature>
<protein>
    <submittedName>
        <fullName evidence="3">Uncharacterized protein</fullName>
    </submittedName>
</protein>
<keyword evidence="4" id="KW-1185">Reference proteome</keyword>
<feature type="region of interest" description="Disordered" evidence="1">
    <location>
        <begin position="268"/>
        <end position="319"/>
    </location>
</feature>
<feature type="signal peptide" evidence="2">
    <location>
        <begin position="1"/>
        <end position="15"/>
    </location>
</feature>
<dbReference type="Proteomes" id="UP000053825">
    <property type="component" value="Unassembled WGS sequence"/>
</dbReference>
<evidence type="ECO:0000256" key="2">
    <source>
        <dbReference type="SAM" id="SignalP"/>
    </source>
</evidence>
<dbReference type="AlphaFoldDB" id="A0A0L7RC31"/>
<name>A0A0L7RC31_9HYME</name>
<sequence>MFAAGWLVLIPTLLSETPSLEPFFSNQVYTRGGERKRGKGDRLDENSRSQQCFLSNGDEQRLFSAQGWATQNRPGNKADFCRVARRASSSSSFHKRGKNFVVERTKKLAGSNWEKDKFRNFVSALCITRDVPVYSGEVLSAFRIFKLNVLQQEGTIPDVAPRSRELTLVKRYRHRYNETPGSNQFSKWSFKLDERERRKATLPRESQVGNERARIPFVKLPMEPLSPEKSGNGRCAGRVHRLTSFSYSSQESHVATWLIWPFSDRGARDGDRRKGEDEGHARPWDATGFRKLAFSKQEPTALLEGGGGRERCAIPPLAD</sequence>
<evidence type="ECO:0000256" key="1">
    <source>
        <dbReference type="SAM" id="MobiDB-lite"/>
    </source>
</evidence>
<evidence type="ECO:0000313" key="4">
    <source>
        <dbReference type="Proteomes" id="UP000053825"/>
    </source>
</evidence>
<feature type="compositionally biased region" description="Basic and acidic residues" evidence="1">
    <location>
        <begin position="268"/>
        <end position="283"/>
    </location>
</feature>
<dbReference type="EMBL" id="KQ414617">
    <property type="protein sequence ID" value="KOC68394.1"/>
    <property type="molecule type" value="Genomic_DNA"/>
</dbReference>
<organism evidence="3 4">
    <name type="scientific">Habropoda laboriosa</name>
    <dbReference type="NCBI Taxonomy" id="597456"/>
    <lineage>
        <taxon>Eukaryota</taxon>
        <taxon>Metazoa</taxon>
        <taxon>Ecdysozoa</taxon>
        <taxon>Arthropoda</taxon>
        <taxon>Hexapoda</taxon>
        <taxon>Insecta</taxon>
        <taxon>Pterygota</taxon>
        <taxon>Neoptera</taxon>
        <taxon>Endopterygota</taxon>
        <taxon>Hymenoptera</taxon>
        <taxon>Apocrita</taxon>
        <taxon>Aculeata</taxon>
        <taxon>Apoidea</taxon>
        <taxon>Anthophila</taxon>
        <taxon>Apidae</taxon>
        <taxon>Habropoda</taxon>
    </lineage>
</organism>